<keyword evidence="1" id="KW-1133">Transmembrane helix</keyword>
<evidence type="ECO:0008006" key="4">
    <source>
        <dbReference type="Google" id="ProtNLM"/>
    </source>
</evidence>
<dbReference type="PATRIC" id="fig|128780.6.peg.2425"/>
<dbReference type="EMBL" id="CP012900">
    <property type="protein sequence ID" value="ALJ28773.1"/>
    <property type="molecule type" value="Genomic_DNA"/>
</dbReference>
<reference evidence="2 3" key="1">
    <citation type="journal article" date="2015" name="Genome Announc.">
        <title>Complete Genome Sequencing of Stenotrophomonas acidaminiphila ZAC14D2_NAIMI4_2, a Multidrug-Resistant Strain Isolated from Sediments of a Polluted River in Mexico, Uncovers New Antibiotic Resistance Genes and a Novel Class-II Lasso Peptide Biosynthesis Gene Cluster.</title>
        <authorList>
            <person name="Vinuesa P."/>
            <person name="Ochoa-Sanchez L.E."/>
        </authorList>
    </citation>
    <scope>NUCLEOTIDE SEQUENCE [LARGE SCALE GENOMIC DNA]</scope>
    <source>
        <strain evidence="2 3">ZAC14D2_NAIMI4_2</strain>
    </source>
</reference>
<feature type="transmembrane region" description="Helical" evidence="1">
    <location>
        <begin position="68"/>
        <end position="89"/>
    </location>
</feature>
<dbReference type="Proteomes" id="UP000061010">
    <property type="component" value="Chromosome"/>
</dbReference>
<dbReference type="OrthoDB" id="7595812at2"/>
<organism evidence="2 3">
    <name type="scientific">Stenotrophomonas acidaminiphila</name>
    <dbReference type="NCBI Taxonomy" id="128780"/>
    <lineage>
        <taxon>Bacteria</taxon>
        <taxon>Pseudomonadati</taxon>
        <taxon>Pseudomonadota</taxon>
        <taxon>Gammaproteobacteria</taxon>
        <taxon>Lysobacterales</taxon>
        <taxon>Lysobacteraceae</taxon>
        <taxon>Stenotrophomonas</taxon>
    </lineage>
</organism>
<keyword evidence="1" id="KW-0812">Transmembrane</keyword>
<evidence type="ECO:0000313" key="3">
    <source>
        <dbReference type="Proteomes" id="UP000061010"/>
    </source>
</evidence>
<sequence length="244" mass="26860">MRRAWALPLLLAAMLLAGLGLALRLALAGFFGTVLGWLCMGAAALLAITWVAIAGLSAIHRRCSRRTFALALACALLLPPLALAAGVHLKLRSAYLAVVPWQLDVHDIAYRKERRWGLPLLALPGDNETGIRVFHLPPRAAQALRQHGIAYLRGLPDMPLHLDDPRTQGRYEHWHETPLDENARRHVTHHCEDGDGGFCIAVDARVWDAVQHAISTPGSYYAIGRSGVIVIDPARQRVIYMYNG</sequence>
<evidence type="ECO:0000256" key="1">
    <source>
        <dbReference type="SAM" id="Phobius"/>
    </source>
</evidence>
<keyword evidence="1" id="KW-0472">Membrane</keyword>
<name>A0A0S1B125_9GAMM</name>
<evidence type="ECO:0000313" key="2">
    <source>
        <dbReference type="EMBL" id="ALJ28773.1"/>
    </source>
</evidence>
<dbReference type="AlphaFoldDB" id="A0A0S1B125"/>
<feature type="transmembrane region" description="Helical" evidence="1">
    <location>
        <begin position="34"/>
        <end position="56"/>
    </location>
</feature>
<proteinExistence type="predicted"/>
<protein>
    <recommendedName>
        <fullName evidence="4">Transmembrane protein</fullName>
    </recommendedName>
</protein>
<accession>A0A0S1B125</accession>
<gene>
    <name evidence="2" type="ORF">AOT14_24070</name>
</gene>
<dbReference type="KEGG" id="sacz:AOT14_24070"/>
<keyword evidence="3" id="KW-1185">Reference proteome</keyword>